<keyword evidence="3" id="KW-1185">Reference proteome</keyword>
<feature type="transmembrane region" description="Helical" evidence="1">
    <location>
        <begin position="41"/>
        <end position="62"/>
    </location>
</feature>
<comment type="caution">
    <text evidence="2">The sequence shown here is derived from an EMBL/GenBank/DDBJ whole genome shotgun (WGS) entry which is preliminary data.</text>
</comment>
<dbReference type="EMBL" id="JADFUA010000002">
    <property type="protein sequence ID" value="MBE9608650.1"/>
    <property type="molecule type" value="Genomic_DNA"/>
</dbReference>
<name>A0A8J7FGF3_9NEIS</name>
<organism evidence="2 3">
    <name type="scientific">Chitinilyticum piscinae</name>
    <dbReference type="NCBI Taxonomy" id="2866724"/>
    <lineage>
        <taxon>Bacteria</taxon>
        <taxon>Pseudomonadati</taxon>
        <taxon>Pseudomonadota</taxon>
        <taxon>Betaproteobacteria</taxon>
        <taxon>Neisseriales</taxon>
        <taxon>Chitinibacteraceae</taxon>
        <taxon>Chitinilyticum</taxon>
    </lineage>
</organism>
<evidence type="ECO:0000313" key="3">
    <source>
        <dbReference type="Proteomes" id="UP000604481"/>
    </source>
</evidence>
<keyword evidence="1" id="KW-0472">Membrane</keyword>
<accession>A0A8J7FGF3</accession>
<keyword evidence="1" id="KW-0812">Transmembrane</keyword>
<feature type="transmembrane region" description="Helical" evidence="1">
    <location>
        <begin position="68"/>
        <end position="86"/>
    </location>
</feature>
<dbReference type="RefSeq" id="WP_194115181.1">
    <property type="nucleotide sequence ID" value="NZ_JADFUA010000002.1"/>
</dbReference>
<sequence>MEIWSSLTVLGAIVFSLGGALVLFATFAAIMMLAGRKEKRWLTGIGVTGILVGFALAWPAPAEHADKAWLSGVVLSFAVLAPFYAFRQRASEGWLWKLFWRGWLLTLTSFPLIFAWLIKIMSAQG</sequence>
<keyword evidence="1" id="KW-1133">Transmembrane helix</keyword>
<proteinExistence type="predicted"/>
<feature type="transmembrane region" description="Helical" evidence="1">
    <location>
        <begin position="98"/>
        <end position="118"/>
    </location>
</feature>
<evidence type="ECO:0000256" key="1">
    <source>
        <dbReference type="SAM" id="Phobius"/>
    </source>
</evidence>
<evidence type="ECO:0000313" key="2">
    <source>
        <dbReference type="EMBL" id="MBE9608650.1"/>
    </source>
</evidence>
<reference evidence="2 3" key="1">
    <citation type="submission" date="2020-10" db="EMBL/GenBank/DDBJ databases">
        <title>The genome sequence of Chitinilyticum litopenaei 4Y14.</title>
        <authorList>
            <person name="Liu Y."/>
        </authorList>
    </citation>
    <scope>NUCLEOTIDE SEQUENCE [LARGE SCALE GENOMIC DNA]</scope>
    <source>
        <strain evidence="2 3">4Y14</strain>
    </source>
</reference>
<gene>
    <name evidence="2" type="ORF">INR99_04740</name>
</gene>
<dbReference type="AlphaFoldDB" id="A0A8J7FGF3"/>
<protein>
    <submittedName>
        <fullName evidence="2">Uncharacterized protein</fullName>
    </submittedName>
</protein>
<feature type="transmembrane region" description="Helical" evidence="1">
    <location>
        <begin position="12"/>
        <end position="34"/>
    </location>
</feature>
<dbReference type="Proteomes" id="UP000604481">
    <property type="component" value="Unassembled WGS sequence"/>
</dbReference>